<organism evidence="1 2">
    <name type="scientific">Mytilus coruscus</name>
    <name type="common">Sea mussel</name>
    <dbReference type="NCBI Taxonomy" id="42192"/>
    <lineage>
        <taxon>Eukaryota</taxon>
        <taxon>Metazoa</taxon>
        <taxon>Spiralia</taxon>
        <taxon>Lophotrochozoa</taxon>
        <taxon>Mollusca</taxon>
        <taxon>Bivalvia</taxon>
        <taxon>Autobranchia</taxon>
        <taxon>Pteriomorphia</taxon>
        <taxon>Mytilida</taxon>
        <taxon>Mytiloidea</taxon>
        <taxon>Mytilidae</taxon>
        <taxon>Mytilinae</taxon>
        <taxon>Mytilus</taxon>
    </lineage>
</organism>
<sequence>MYTIARISRSKLFPHITSRKCYSSDVKRHLADALSGCEETVFMPLRCRSWHLGDNFTKARITTVQYLKDEFGSIREPSSVNKNEIKKGKVKTHLIPFSSIFRNGFHALECFNDGAPIIFEDNIQDEKAYDNRYLLQYAIDAFVTGFLCEKDYHEECLRKIRTIDNETEISKCGEEILYGNTGFGSELLWYGKPDIMVFPIGGVNCSIVIPQKPEDEAAENEYPEGPLILDDKQVMDFNTDDLTLREKYNKSQIIATAITFSMYQKKCQHQKRGPFPNVSLIPLIAANGTSFDIYLYDSDNDILLRNSGLPISLWDGPFKKPPFYKLNLSSVLKLWMTMNHSSIQPSLSLEDNHMLSGTCDFKGCLSKDVFKKCRVHFRNEG</sequence>
<dbReference type="OrthoDB" id="6091306at2759"/>
<dbReference type="Proteomes" id="UP000507470">
    <property type="component" value="Unassembled WGS sequence"/>
</dbReference>
<keyword evidence="2" id="KW-1185">Reference proteome</keyword>
<name>A0A6J8BEN1_MYTCO</name>
<dbReference type="AlphaFoldDB" id="A0A6J8BEN1"/>
<reference evidence="1 2" key="1">
    <citation type="submission" date="2020-06" db="EMBL/GenBank/DDBJ databases">
        <authorList>
            <person name="Li R."/>
            <person name="Bekaert M."/>
        </authorList>
    </citation>
    <scope>NUCLEOTIDE SEQUENCE [LARGE SCALE GENOMIC DNA]</scope>
    <source>
        <strain evidence="2">wild</strain>
    </source>
</reference>
<evidence type="ECO:0000313" key="2">
    <source>
        <dbReference type="Proteomes" id="UP000507470"/>
    </source>
</evidence>
<protein>
    <submittedName>
        <fullName evidence="1">Uncharacterized protein</fullName>
    </submittedName>
</protein>
<dbReference type="EMBL" id="CACVKT020003176">
    <property type="protein sequence ID" value="CAC5382262.1"/>
    <property type="molecule type" value="Genomic_DNA"/>
</dbReference>
<evidence type="ECO:0000313" key="1">
    <source>
        <dbReference type="EMBL" id="CAC5382262.1"/>
    </source>
</evidence>
<accession>A0A6J8BEN1</accession>
<proteinExistence type="predicted"/>
<gene>
    <name evidence="1" type="ORF">MCOR_18108</name>
</gene>